<comment type="caution">
    <text evidence="4">The sequence shown here is derived from an EMBL/GenBank/DDBJ whole genome shotgun (WGS) entry which is preliminary data.</text>
</comment>
<feature type="DNA-binding region" description="H-T-H motif" evidence="2">
    <location>
        <begin position="28"/>
        <end position="47"/>
    </location>
</feature>
<accession>A0A840NAF8</accession>
<feature type="domain" description="HTH tetR-type" evidence="3">
    <location>
        <begin position="5"/>
        <end position="65"/>
    </location>
</feature>
<organism evidence="4 5">
    <name type="scientific">Saccharopolyspora gloriosae</name>
    <dbReference type="NCBI Taxonomy" id="455344"/>
    <lineage>
        <taxon>Bacteria</taxon>
        <taxon>Bacillati</taxon>
        <taxon>Actinomycetota</taxon>
        <taxon>Actinomycetes</taxon>
        <taxon>Pseudonocardiales</taxon>
        <taxon>Pseudonocardiaceae</taxon>
        <taxon>Saccharopolyspora</taxon>
    </lineage>
</organism>
<keyword evidence="1 2" id="KW-0238">DNA-binding</keyword>
<dbReference type="Pfam" id="PF17940">
    <property type="entry name" value="TetR_C_31"/>
    <property type="match status" value="1"/>
</dbReference>
<evidence type="ECO:0000256" key="1">
    <source>
        <dbReference type="ARBA" id="ARBA00023125"/>
    </source>
</evidence>
<dbReference type="AlphaFoldDB" id="A0A840NAF8"/>
<dbReference type="InterPro" id="IPR001647">
    <property type="entry name" value="HTH_TetR"/>
</dbReference>
<evidence type="ECO:0000259" key="3">
    <source>
        <dbReference type="PROSITE" id="PS50977"/>
    </source>
</evidence>
<protein>
    <submittedName>
        <fullName evidence="4">AcrR family transcriptional regulator</fullName>
    </submittedName>
</protein>
<dbReference type="InterPro" id="IPR009057">
    <property type="entry name" value="Homeodomain-like_sf"/>
</dbReference>
<sequence length="207" mass="22022">MPQRRNRRVQLADAAIEVLAREGGRGLTHRAVDREAGFPEGTTKNYHASRDSLYVAVARRMADQHTAAMRRLREGMPDGVSAADVRTLYVAMLHRMSTSARSQFLALFELQLEGVRNPQVRAALGEMTLAGVDSAVTLHAAVGEPISARGGGLLEAGMMGVAMSMLSLPDDVVGRIGFGDPESLGRSLLGMAAEAEPADGLLRGQAS</sequence>
<evidence type="ECO:0000313" key="4">
    <source>
        <dbReference type="EMBL" id="MBB5068584.1"/>
    </source>
</evidence>
<dbReference type="RefSeq" id="WP_184478249.1">
    <property type="nucleotide sequence ID" value="NZ_JACHIV010000001.1"/>
</dbReference>
<reference evidence="4 5" key="1">
    <citation type="submission" date="2020-08" db="EMBL/GenBank/DDBJ databases">
        <title>Sequencing the genomes of 1000 actinobacteria strains.</title>
        <authorList>
            <person name="Klenk H.-P."/>
        </authorList>
    </citation>
    <scope>NUCLEOTIDE SEQUENCE [LARGE SCALE GENOMIC DNA]</scope>
    <source>
        <strain evidence="4 5">DSM 45582</strain>
    </source>
</reference>
<dbReference type="Gene3D" id="1.10.357.10">
    <property type="entry name" value="Tetracycline Repressor, domain 2"/>
    <property type="match status" value="1"/>
</dbReference>
<proteinExistence type="predicted"/>
<keyword evidence="5" id="KW-1185">Reference proteome</keyword>
<dbReference type="EMBL" id="JACHIV010000001">
    <property type="protein sequence ID" value="MBB5068584.1"/>
    <property type="molecule type" value="Genomic_DNA"/>
</dbReference>
<name>A0A840NAF8_9PSEU</name>
<dbReference type="Proteomes" id="UP000580474">
    <property type="component" value="Unassembled WGS sequence"/>
</dbReference>
<dbReference type="SUPFAM" id="SSF46689">
    <property type="entry name" value="Homeodomain-like"/>
    <property type="match status" value="1"/>
</dbReference>
<evidence type="ECO:0000313" key="5">
    <source>
        <dbReference type="Proteomes" id="UP000580474"/>
    </source>
</evidence>
<dbReference type="GO" id="GO:0003677">
    <property type="term" value="F:DNA binding"/>
    <property type="evidence" value="ECO:0007669"/>
    <property type="project" value="UniProtKB-UniRule"/>
</dbReference>
<dbReference type="InterPro" id="IPR041583">
    <property type="entry name" value="TetR_C_31"/>
</dbReference>
<dbReference type="PROSITE" id="PS50977">
    <property type="entry name" value="HTH_TETR_2"/>
    <property type="match status" value="1"/>
</dbReference>
<evidence type="ECO:0000256" key="2">
    <source>
        <dbReference type="PROSITE-ProRule" id="PRU00335"/>
    </source>
</evidence>
<gene>
    <name evidence="4" type="ORF">BJ969_001672</name>
</gene>